<feature type="compositionally biased region" description="Basic and acidic residues" evidence="5">
    <location>
        <begin position="1"/>
        <end position="20"/>
    </location>
</feature>
<dbReference type="InterPro" id="IPR029753">
    <property type="entry name" value="D-isomer_DH_CS"/>
</dbReference>
<evidence type="ECO:0000256" key="5">
    <source>
        <dbReference type="SAM" id="MobiDB-lite"/>
    </source>
</evidence>
<evidence type="ECO:0000259" key="7">
    <source>
        <dbReference type="Pfam" id="PF02826"/>
    </source>
</evidence>
<dbReference type="FunFam" id="3.40.50.720:FF:000203">
    <property type="entry name" value="D-3-phosphoglycerate dehydrogenase (SerA)"/>
    <property type="match status" value="1"/>
</dbReference>
<gene>
    <name evidence="8" type="ORF">CFK41_14675</name>
</gene>
<organism evidence="8 9">
    <name type="scientific">Brachybacterium ginsengisoli</name>
    <dbReference type="NCBI Taxonomy" id="1331682"/>
    <lineage>
        <taxon>Bacteria</taxon>
        <taxon>Bacillati</taxon>
        <taxon>Actinomycetota</taxon>
        <taxon>Actinomycetes</taxon>
        <taxon>Micrococcales</taxon>
        <taxon>Dermabacteraceae</taxon>
        <taxon>Brachybacterium</taxon>
    </lineage>
</organism>
<dbReference type="KEGG" id="bgg:CFK41_14675"/>
<dbReference type="Gene3D" id="3.40.50.720">
    <property type="entry name" value="NAD(P)-binding Rossmann-like Domain"/>
    <property type="match status" value="2"/>
</dbReference>
<evidence type="ECO:0000256" key="4">
    <source>
        <dbReference type="RuleBase" id="RU003719"/>
    </source>
</evidence>
<evidence type="ECO:0000313" key="9">
    <source>
        <dbReference type="Proteomes" id="UP000217889"/>
    </source>
</evidence>
<keyword evidence="2 4" id="KW-0560">Oxidoreductase</keyword>
<dbReference type="SUPFAM" id="SSF52283">
    <property type="entry name" value="Formate/glycerate dehydrogenase catalytic domain-like"/>
    <property type="match status" value="1"/>
</dbReference>
<evidence type="ECO:0000313" key="8">
    <source>
        <dbReference type="EMBL" id="ATG55883.1"/>
    </source>
</evidence>
<dbReference type="InterPro" id="IPR006139">
    <property type="entry name" value="D-isomer_2_OHA_DH_cat_dom"/>
</dbReference>
<dbReference type="InterPro" id="IPR006140">
    <property type="entry name" value="D-isomer_DH_NAD-bd"/>
</dbReference>
<reference evidence="8 9" key="1">
    <citation type="journal article" date="2014" name="Int. J. Syst. Evol. Microbiol.">
        <title>Brachybacterium ginsengisoli sp. nov., isolated from soil of a ginseng field.</title>
        <authorList>
            <person name="Hoang V.A."/>
            <person name="Kim Y.J."/>
            <person name="Nguyen N.L."/>
            <person name="Yang D.C."/>
        </authorList>
    </citation>
    <scope>NUCLEOTIDE SEQUENCE [LARGE SCALE GENOMIC DNA]</scope>
    <source>
        <strain evidence="8 9">DCY80</strain>
    </source>
</reference>
<dbReference type="InterPro" id="IPR050857">
    <property type="entry name" value="D-2-hydroxyacid_DH"/>
</dbReference>
<proteinExistence type="inferred from homology"/>
<keyword evidence="3" id="KW-0520">NAD</keyword>
<dbReference type="GO" id="GO:0016616">
    <property type="term" value="F:oxidoreductase activity, acting on the CH-OH group of donors, NAD or NADP as acceptor"/>
    <property type="evidence" value="ECO:0007669"/>
    <property type="project" value="InterPro"/>
</dbReference>
<dbReference type="OrthoDB" id="117809at2"/>
<dbReference type="PROSITE" id="PS00670">
    <property type="entry name" value="D_2_HYDROXYACID_DH_2"/>
    <property type="match status" value="1"/>
</dbReference>
<comment type="similarity">
    <text evidence="1 4">Belongs to the D-isomer specific 2-hydroxyacid dehydrogenase family.</text>
</comment>
<evidence type="ECO:0000256" key="1">
    <source>
        <dbReference type="ARBA" id="ARBA00005854"/>
    </source>
</evidence>
<dbReference type="AlphaFoldDB" id="A0A291H0A0"/>
<dbReference type="Pfam" id="PF00389">
    <property type="entry name" value="2-Hacid_dh"/>
    <property type="match status" value="1"/>
</dbReference>
<feature type="region of interest" description="Disordered" evidence="5">
    <location>
        <begin position="1"/>
        <end position="30"/>
    </location>
</feature>
<dbReference type="CDD" id="cd12172">
    <property type="entry name" value="PGDH_like_2"/>
    <property type="match status" value="1"/>
</dbReference>
<accession>A0A291H0A0</accession>
<dbReference type="PANTHER" id="PTHR42789:SF1">
    <property type="entry name" value="D-ISOMER SPECIFIC 2-HYDROXYACID DEHYDROGENASE FAMILY PROTEIN (AFU_ORTHOLOGUE AFUA_6G10090)"/>
    <property type="match status" value="1"/>
</dbReference>
<dbReference type="InterPro" id="IPR036291">
    <property type="entry name" value="NAD(P)-bd_dom_sf"/>
</dbReference>
<name>A0A291H0A0_9MICO</name>
<keyword evidence="9" id="KW-1185">Reference proteome</keyword>
<dbReference type="GO" id="GO:0051287">
    <property type="term" value="F:NAD binding"/>
    <property type="evidence" value="ECO:0007669"/>
    <property type="project" value="InterPro"/>
</dbReference>
<evidence type="ECO:0000256" key="3">
    <source>
        <dbReference type="ARBA" id="ARBA00023027"/>
    </source>
</evidence>
<feature type="domain" description="D-isomer specific 2-hydroxyacid dehydrogenase NAD-binding" evidence="7">
    <location>
        <begin position="143"/>
        <end position="316"/>
    </location>
</feature>
<feature type="domain" description="D-isomer specific 2-hydroxyacid dehydrogenase catalytic" evidence="6">
    <location>
        <begin position="51"/>
        <end position="345"/>
    </location>
</feature>
<evidence type="ECO:0000256" key="2">
    <source>
        <dbReference type="ARBA" id="ARBA00023002"/>
    </source>
</evidence>
<dbReference type="PROSITE" id="PS00671">
    <property type="entry name" value="D_2_HYDROXYACID_DH_3"/>
    <property type="match status" value="1"/>
</dbReference>
<dbReference type="PANTHER" id="PTHR42789">
    <property type="entry name" value="D-ISOMER SPECIFIC 2-HYDROXYACID DEHYDROGENASE FAMILY PROTEIN (AFU_ORTHOLOGUE AFUA_6G10090)"/>
    <property type="match status" value="1"/>
</dbReference>
<dbReference type="EMBL" id="CP023564">
    <property type="protein sequence ID" value="ATG55883.1"/>
    <property type="molecule type" value="Genomic_DNA"/>
</dbReference>
<dbReference type="SUPFAM" id="SSF51735">
    <property type="entry name" value="NAD(P)-binding Rossmann-fold domains"/>
    <property type="match status" value="1"/>
</dbReference>
<evidence type="ECO:0000259" key="6">
    <source>
        <dbReference type="Pfam" id="PF00389"/>
    </source>
</evidence>
<sequence length="357" mass="37826">MPHDHRPARWRADRPDRPGAERSGPPGHGHLVSRILVGPVRFETLCPSGYAQLVAAGHDVVLNPGSTPYEKADLLERVHDIDAAIVGMDDWDAEVIAAAPSLQILSKLGVGVDNIDLDSARIRGVDVTNAPGANANAVAEMALALLLAAVRRIPRQDSTVRAGGWDRFNGFEITGSSIGLIGFGNTSQNLARRLRGFDVTLTACDPQADEAAASELGVRLTSLDEVLASSHAVSVHAPHLPSTHHMLSTAEFAAMRPGSVVVNTSRGGVIDEAALAEALRSGHLAAAGIDVWEEEPVSPDHPLLALDTVVATCHSAADTREAYEQVGRVVCAAIVDRLAGRRPDNIRTTDTTRLTKE</sequence>
<dbReference type="Proteomes" id="UP000217889">
    <property type="component" value="Chromosome"/>
</dbReference>
<dbReference type="Pfam" id="PF02826">
    <property type="entry name" value="2-Hacid_dh_C"/>
    <property type="match status" value="1"/>
</dbReference>
<protein>
    <submittedName>
        <fullName evidence="8">Phosphoglycerate dehydrogenase</fullName>
    </submittedName>
</protein>